<evidence type="ECO:0000313" key="3">
    <source>
        <dbReference type="Proteomes" id="UP000588647"/>
    </source>
</evidence>
<comment type="caution">
    <text evidence="2">The sequence shown here is derived from an EMBL/GenBank/DDBJ whole genome shotgun (WGS) entry which is preliminary data.</text>
</comment>
<dbReference type="InterPro" id="IPR010865">
    <property type="entry name" value="DUF1499"/>
</dbReference>
<feature type="transmembrane region" description="Helical" evidence="1">
    <location>
        <begin position="88"/>
        <end position="111"/>
    </location>
</feature>
<reference evidence="2 3" key="1">
    <citation type="submission" date="2020-08" db="EMBL/GenBank/DDBJ databases">
        <title>Genomic Encyclopedia of Type Strains, Phase IV (KMG-IV): sequencing the most valuable type-strain genomes for metagenomic binning, comparative biology and taxonomic classification.</title>
        <authorList>
            <person name="Goeker M."/>
        </authorList>
    </citation>
    <scope>NUCLEOTIDE SEQUENCE [LARGE SCALE GENOMIC DNA]</scope>
    <source>
        <strain evidence="2 3">DSM 103570</strain>
    </source>
</reference>
<proteinExistence type="predicted"/>
<feature type="transmembrane region" description="Helical" evidence="1">
    <location>
        <begin position="24"/>
        <end position="46"/>
    </location>
</feature>
<name>A0A7W6HD45_9HYPH</name>
<evidence type="ECO:0000313" key="2">
    <source>
        <dbReference type="EMBL" id="MBB4003009.1"/>
    </source>
</evidence>
<organism evidence="2 3">
    <name type="scientific">Aurantimonas endophytica</name>
    <dbReference type="NCBI Taxonomy" id="1522175"/>
    <lineage>
        <taxon>Bacteria</taxon>
        <taxon>Pseudomonadati</taxon>
        <taxon>Pseudomonadota</taxon>
        <taxon>Alphaproteobacteria</taxon>
        <taxon>Hyphomicrobiales</taxon>
        <taxon>Aurantimonadaceae</taxon>
        <taxon>Aurantimonas</taxon>
    </lineage>
</organism>
<dbReference type="Pfam" id="PF07386">
    <property type="entry name" value="DUF1499"/>
    <property type="match status" value="1"/>
</dbReference>
<dbReference type="AlphaFoldDB" id="A0A7W6HD45"/>
<sequence length="309" mass="32577">MSSVYGRLPVSGHYLRKRLRFAGFARRLAAFALVLLVAAMVIYRLGAIAPQALIGLLLLVAAVASIALLISAVGLMRVWYRGVDGGRTAMGACFLALLALFPFALVTYLAFVNPRANAAYTEALAPEGVAATATPPSTGWRSLFAAPTAPEQPSIVSGRRYVADAPRVFQAARMVVEDSGWQVEDIIAGDPTLPAAPEPAEGDLGISGLTGIPIPTPRDSVDMEAAADPLAVPDSDQYRIAAVARDLLFGLPSDMVIRIVADDGDTYVDMQSMSRSTGIDLGENRRIIEGFLTDLDTAMAGLETIAAGD</sequence>
<dbReference type="RefSeq" id="WP_183207633.1">
    <property type="nucleotide sequence ID" value="NZ_JAAAMM010000002.1"/>
</dbReference>
<keyword evidence="1" id="KW-1133">Transmembrane helix</keyword>
<feature type="transmembrane region" description="Helical" evidence="1">
    <location>
        <begin position="52"/>
        <end position="76"/>
    </location>
</feature>
<protein>
    <recommendedName>
        <fullName evidence="4">DUF1499 domain-containing protein</fullName>
    </recommendedName>
</protein>
<keyword evidence="1" id="KW-0812">Transmembrane</keyword>
<accession>A0A7W6HD45</accession>
<evidence type="ECO:0008006" key="4">
    <source>
        <dbReference type="Google" id="ProtNLM"/>
    </source>
</evidence>
<gene>
    <name evidence="2" type="ORF">GGR03_002084</name>
</gene>
<evidence type="ECO:0000256" key="1">
    <source>
        <dbReference type="SAM" id="Phobius"/>
    </source>
</evidence>
<dbReference type="Proteomes" id="UP000588647">
    <property type="component" value="Unassembled WGS sequence"/>
</dbReference>
<keyword evidence="3" id="KW-1185">Reference proteome</keyword>
<keyword evidence="1" id="KW-0472">Membrane</keyword>
<dbReference type="EMBL" id="JACIEM010000002">
    <property type="protein sequence ID" value="MBB4003009.1"/>
    <property type="molecule type" value="Genomic_DNA"/>
</dbReference>